<dbReference type="CDD" id="cd00093">
    <property type="entry name" value="HTH_XRE"/>
    <property type="match status" value="1"/>
</dbReference>
<dbReference type="SMART" id="SM00530">
    <property type="entry name" value="HTH_XRE"/>
    <property type="match status" value="1"/>
</dbReference>
<dbReference type="RefSeq" id="WP_013573559.1">
    <property type="nucleotide sequence ID" value="NZ_JAFMPA010000087.1"/>
</dbReference>
<proteinExistence type="predicted"/>
<reference evidence="4" key="1">
    <citation type="submission" date="2011-01" db="EMBL/GenBank/DDBJ databases">
        <title>Complete sequence of chromosome of Rahnella sp. Y9602.</title>
        <authorList>
            <consortium name="US DOE Joint Genome Institute"/>
            <person name="Lucas S."/>
            <person name="Copeland A."/>
            <person name="Lapidus A."/>
            <person name="Cheng J.-F."/>
            <person name="Goodwin L."/>
            <person name="Pitluck S."/>
            <person name="Lu M."/>
            <person name="Detter J.C."/>
            <person name="Han C."/>
            <person name="Tapia R."/>
            <person name="Land M."/>
            <person name="Hauser L."/>
            <person name="Kyrpides N."/>
            <person name="Ivanova N."/>
            <person name="Ovchinnikova G."/>
            <person name="Pagani I."/>
            <person name="Sobecky P.A."/>
            <person name="Martinez R.J."/>
            <person name="Woyke T."/>
        </authorList>
    </citation>
    <scope>NUCLEOTIDE SEQUENCE [LARGE SCALE GENOMIC DNA]</scope>
    <source>
        <strain evidence="4">Y9602</strain>
    </source>
</reference>
<evidence type="ECO:0000313" key="4">
    <source>
        <dbReference type="Proteomes" id="UP000007257"/>
    </source>
</evidence>
<gene>
    <name evidence="3" type="ordered locus">Rahaq_0211</name>
</gene>
<feature type="domain" description="HTH cro/C1-type" evidence="2">
    <location>
        <begin position="23"/>
        <end position="79"/>
    </location>
</feature>
<evidence type="ECO:0000259" key="2">
    <source>
        <dbReference type="PROSITE" id="PS50943"/>
    </source>
</evidence>
<dbReference type="EMBL" id="CP002505">
    <property type="protein sequence ID" value="ADW71841.1"/>
    <property type="molecule type" value="Genomic_DNA"/>
</dbReference>
<protein>
    <submittedName>
        <fullName evidence="3">Helix-turn-helix domain protein</fullName>
    </submittedName>
</protein>
<dbReference type="KEGG" id="rah:Rahaq_0211"/>
<dbReference type="AlphaFoldDB" id="A0A0H3F9N2"/>
<dbReference type="InterPro" id="IPR001387">
    <property type="entry name" value="Cro/C1-type_HTH"/>
</dbReference>
<dbReference type="OrthoDB" id="5422231at2"/>
<feature type="compositionally biased region" description="Low complexity" evidence="1">
    <location>
        <begin position="137"/>
        <end position="149"/>
    </location>
</feature>
<sequence length="162" mass="17811">MPRKTSPLLPATESLLTEFGDRLRLARLRRKLTAAQVAERAGMVPMTLRNLERGNTGVTLGACLAVMQVLGVEQDLNLLLKDDPFGRQLQDATLIPRKPTSRNSRSKRTPSSVSSDNTLLKQDEPDTESDWAKDDFLSAGSLASLLQGGENTGKKTHKRTKK</sequence>
<evidence type="ECO:0000256" key="1">
    <source>
        <dbReference type="SAM" id="MobiDB-lite"/>
    </source>
</evidence>
<reference evidence="3 4" key="2">
    <citation type="journal article" date="2012" name="J. Bacteriol.">
        <title>Complete Genome Sequence of Rahnella sp. Strain Y9602, a Gammaproteobacterium Isolate from Metal- and Radionuclide-Contaminated Soil.</title>
        <authorList>
            <person name="Martinez R.J."/>
            <person name="Bruce D."/>
            <person name="Detter C."/>
            <person name="Goodwin L.A."/>
            <person name="Han J."/>
            <person name="Han C.S."/>
            <person name="Held B."/>
            <person name="Land M.L."/>
            <person name="Mikhailova N."/>
            <person name="Nolan M."/>
            <person name="Pennacchio L."/>
            <person name="Pitluck S."/>
            <person name="Tapia R."/>
            <person name="Woyke T."/>
            <person name="Sobecky P.A."/>
        </authorList>
    </citation>
    <scope>NUCLEOTIDE SEQUENCE [LARGE SCALE GENOMIC DNA]</scope>
    <source>
        <strain evidence="3 4">Y9602</strain>
    </source>
</reference>
<dbReference type="Proteomes" id="UP000007257">
    <property type="component" value="Chromosome"/>
</dbReference>
<name>A0A0H3F9N2_RAHSY</name>
<organism evidence="3 4">
    <name type="scientific">Rahnella sp. (strain Y9602)</name>
    <dbReference type="NCBI Taxonomy" id="2703885"/>
    <lineage>
        <taxon>Bacteria</taxon>
        <taxon>Pseudomonadati</taxon>
        <taxon>Pseudomonadota</taxon>
        <taxon>Gammaproteobacteria</taxon>
        <taxon>Enterobacterales</taxon>
        <taxon>Yersiniaceae</taxon>
        <taxon>Rahnella</taxon>
    </lineage>
</organism>
<dbReference type="PROSITE" id="PS50943">
    <property type="entry name" value="HTH_CROC1"/>
    <property type="match status" value="1"/>
</dbReference>
<feature type="region of interest" description="Disordered" evidence="1">
    <location>
        <begin position="90"/>
        <end position="162"/>
    </location>
</feature>
<accession>A0A0H3F9N2</accession>
<dbReference type="Pfam" id="PF13560">
    <property type="entry name" value="HTH_31"/>
    <property type="match status" value="1"/>
</dbReference>
<dbReference type="GO" id="GO:0003677">
    <property type="term" value="F:DNA binding"/>
    <property type="evidence" value="ECO:0007669"/>
    <property type="project" value="InterPro"/>
</dbReference>
<dbReference type="HOGENOM" id="CLU_130951_0_0_6"/>
<dbReference type="SUPFAM" id="SSF47413">
    <property type="entry name" value="lambda repressor-like DNA-binding domains"/>
    <property type="match status" value="1"/>
</dbReference>
<dbReference type="InterPro" id="IPR010982">
    <property type="entry name" value="Lambda_DNA-bd_dom_sf"/>
</dbReference>
<dbReference type="Gene3D" id="1.10.260.40">
    <property type="entry name" value="lambda repressor-like DNA-binding domains"/>
    <property type="match status" value="1"/>
</dbReference>
<evidence type="ECO:0000313" key="3">
    <source>
        <dbReference type="EMBL" id="ADW71841.1"/>
    </source>
</evidence>
<dbReference type="eggNOG" id="COG1476">
    <property type="taxonomic scope" value="Bacteria"/>
</dbReference>